<feature type="region of interest" description="Disordered" evidence="1">
    <location>
        <begin position="577"/>
        <end position="603"/>
    </location>
</feature>
<dbReference type="PANTHER" id="PTHR11200:SF275">
    <property type="entry name" value="LD06095P"/>
    <property type="match status" value="1"/>
</dbReference>
<comment type="caution">
    <text evidence="3">The sequence shown here is derived from an EMBL/GenBank/DDBJ whole genome shotgun (WGS) entry which is preliminary data.</text>
</comment>
<organism evidence="3 4">
    <name type="scientific">Seminavis robusta</name>
    <dbReference type="NCBI Taxonomy" id="568900"/>
    <lineage>
        <taxon>Eukaryota</taxon>
        <taxon>Sar</taxon>
        <taxon>Stramenopiles</taxon>
        <taxon>Ochrophyta</taxon>
        <taxon>Bacillariophyta</taxon>
        <taxon>Bacillariophyceae</taxon>
        <taxon>Bacillariophycidae</taxon>
        <taxon>Naviculales</taxon>
        <taxon>Naviculaceae</taxon>
        <taxon>Seminavis</taxon>
    </lineage>
</organism>
<dbReference type="EMBL" id="CAICTM010000386">
    <property type="protein sequence ID" value="CAB9509365.1"/>
    <property type="molecule type" value="Genomic_DNA"/>
</dbReference>
<dbReference type="InterPro" id="IPR000300">
    <property type="entry name" value="IPPc"/>
</dbReference>
<dbReference type="SUPFAM" id="SSF56219">
    <property type="entry name" value="DNase I-like"/>
    <property type="match status" value="1"/>
</dbReference>
<gene>
    <name evidence="3" type="ORF">SEMRO_387_G132040.1</name>
</gene>
<feature type="region of interest" description="Disordered" evidence="1">
    <location>
        <begin position="119"/>
        <end position="173"/>
    </location>
</feature>
<evidence type="ECO:0000259" key="2">
    <source>
        <dbReference type="SMART" id="SM00128"/>
    </source>
</evidence>
<dbReference type="GO" id="GO:0046856">
    <property type="term" value="P:phosphatidylinositol dephosphorylation"/>
    <property type="evidence" value="ECO:0007669"/>
    <property type="project" value="InterPro"/>
</dbReference>
<dbReference type="PANTHER" id="PTHR11200">
    <property type="entry name" value="INOSITOL 5-PHOSPHATASE"/>
    <property type="match status" value="1"/>
</dbReference>
<proteinExistence type="predicted"/>
<feature type="compositionally biased region" description="Acidic residues" evidence="1">
    <location>
        <begin position="75"/>
        <end position="100"/>
    </location>
</feature>
<dbReference type="Pfam" id="PF22669">
    <property type="entry name" value="Exo_endo_phos2"/>
    <property type="match status" value="1"/>
</dbReference>
<feature type="compositionally biased region" description="Polar residues" evidence="1">
    <location>
        <begin position="189"/>
        <end position="198"/>
    </location>
</feature>
<dbReference type="Gene3D" id="3.60.10.10">
    <property type="entry name" value="Endonuclease/exonuclease/phosphatase"/>
    <property type="match status" value="1"/>
</dbReference>
<feature type="region of interest" description="Disordered" evidence="1">
    <location>
        <begin position="44"/>
        <end position="105"/>
    </location>
</feature>
<sequence length="846" mass="95013">MQLKIKKSSIRVLVCSGNLGNAEPDAKSLAAWVPDDGDCKSVLENQKYPLKMDNDLNQKKKSDKKRAKDLKEGDNDVETESEEEDDDDETEEETGEEEDPNVTAEGHFDLIVLGLQESTFIPKGSTKEDLEMEDDSARDGSSLNGFSDHGGINNSKEMSSSDHGMSNSSFHHHNNNSMTIIQEEAPLKDTTQSSSSQPEDGPIIVPMEEDPSPRTSLSAQTKFNQRVKKASEFMASQTGKATEFAKDVIGDVKQQTKDMLVANSTSALHQKLKDRLPSYTRLLSFQRGEMRLLIFARTHSNTDIQVKSCRAQNTGKAGLPNKGGIVAVVQVDDSTTMAFGTAHLEAHEGLQKYKTRCSTIADIFKGTTKSPHPDASLSSHYCFFMGDLNFRTRYKGHVSVKEQGDDVRQLVQDENWHEINQADELRKALHNHECLFGFTTPPCHFPPTFKVERDQVGYKYQPKRTPSYTDRILWRTGNLLHPRKNLTPLCYEPIDAFTSSDHKPIRGAFAIQLNEHCCALPPEKCSNQRSSLFRQMAWKASAKETHDSYNMAAANASKSEKLHIYLSDIQCDIFPKSKSSKTNNNSEGTSSNNNNSNSNMDSYVSVVSSPASLLKPPKQSSWRKVMRSFKMSLKKSQSSQLLPRQLEQQQQLRQFEQEETLARWPHTDTIKNTLNPDWGEEEIHCKLQRHDPRTGQPNNVGGAILHIFARQAPDGQVIGSFPVNLEYLFRLCHADTSDDWRESIEELLTSSTSSNSGITMHDPSMANSRMVSWDIDGPLLKDGRQTGVIRCSLDAWWTHDGLAHAAKAKSIAMGLASNDQQVTRAMERSSRQKHKWWSSFRVNNKR</sequence>
<feature type="compositionally biased region" description="Basic and acidic residues" evidence="1">
    <location>
        <begin position="50"/>
        <end position="60"/>
    </location>
</feature>
<evidence type="ECO:0000313" key="3">
    <source>
        <dbReference type="EMBL" id="CAB9509365.1"/>
    </source>
</evidence>
<name>A0A9N8HEG9_9STRA</name>
<evidence type="ECO:0000313" key="4">
    <source>
        <dbReference type="Proteomes" id="UP001153069"/>
    </source>
</evidence>
<dbReference type="Proteomes" id="UP001153069">
    <property type="component" value="Unassembled WGS sequence"/>
</dbReference>
<evidence type="ECO:0000256" key="1">
    <source>
        <dbReference type="SAM" id="MobiDB-lite"/>
    </source>
</evidence>
<dbReference type="OrthoDB" id="62798at2759"/>
<reference evidence="3" key="1">
    <citation type="submission" date="2020-06" db="EMBL/GenBank/DDBJ databases">
        <authorList>
            <consortium name="Plant Systems Biology data submission"/>
        </authorList>
    </citation>
    <scope>NUCLEOTIDE SEQUENCE</scope>
    <source>
        <strain evidence="3">D6</strain>
    </source>
</reference>
<dbReference type="SMART" id="SM00128">
    <property type="entry name" value="IPPc"/>
    <property type="match status" value="1"/>
</dbReference>
<feature type="domain" description="Inositol polyphosphate-related phosphatase" evidence="2">
    <location>
        <begin position="185"/>
        <end position="517"/>
    </location>
</feature>
<accession>A0A9N8HEG9</accession>
<dbReference type="InterPro" id="IPR036691">
    <property type="entry name" value="Endo/exonu/phosph_ase_sf"/>
</dbReference>
<dbReference type="AlphaFoldDB" id="A0A9N8HEG9"/>
<dbReference type="GO" id="GO:0004439">
    <property type="term" value="F:phosphatidylinositol-4,5-bisphosphate 5-phosphatase activity"/>
    <property type="evidence" value="ECO:0007669"/>
    <property type="project" value="TreeGrafter"/>
</dbReference>
<feature type="region of interest" description="Disordered" evidence="1">
    <location>
        <begin position="187"/>
        <end position="216"/>
    </location>
</feature>
<keyword evidence="4" id="KW-1185">Reference proteome</keyword>
<protein>
    <submittedName>
        <fullName evidence="3">Polyphosphatidylinositol phosphatase</fullName>
    </submittedName>
</protein>
<dbReference type="InterPro" id="IPR046985">
    <property type="entry name" value="IP5"/>
</dbReference>